<dbReference type="PANTHER" id="PTHR34039">
    <property type="entry name" value="UPF0102 PROTEIN YRAN"/>
    <property type="match status" value="1"/>
</dbReference>
<keyword evidence="3" id="KW-0540">Nuclease</keyword>
<sequence length="119" mass="13232">MSTTSELGAHGEAIAVAFLTDHGLRVLDRNWRCREGELDIVARDSGALVFCEVKTRRGTGFGHPVEAVTPAKQRRLRTVAQRWLADHDEHAPELRFDVVGVLVRPSRPALVTHLRAAFL</sequence>
<keyword evidence="4" id="KW-1185">Reference proteome</keyword>
<reference evidence="4" key="1">
    <citation type="submission" date="2016-10" db="EMBL/GenBank/DDBJ databases">
        <authorList>
            <person name="Varghese N."/>
            <person name="Submissions S."/>
        </authorList>
    </citation>
    <scope>NUCLEOTIDE SEQUENCE [LARGE SCALE GENOMIC DNA]</scope>
    <source>
        <strain evidence="4">DSM 46838</strain>
    </source>
</reference>
<dbReference type="HAMAP" id="MF_00048">
    <property type="entry name" value="UPF0102"/>
    <property type="match status" value="1"/>
</dbReference>
<evidence type="ECO:0000313" key="4">
    <source>
        <dbReference type="Proteomes" id="UP000198589"/>
    </source>
</evidence>
<dbReference type="InterPro" id="IPR011856">
    <property type="entry name" value="tRNA_endonuc-like_dom_sf"/>
</dbReference>
<evidence type="ECO:0000256" key="1">
    <source>
        <dbReference type="ARBA" id="ARBA00006738"/>
    </source>
</evidence>
<dbReference type="Gene3D" id="3.40.1350.10">
    <property type="match status" value="1"/>
</dbReference>
<dbReference type="InterPro" id="IPR011335">
    <property type="entry name" value="Restrct_endonuc-II-like"/>
</dbReference>
<dbReference type="NCBIfam" id="NF009150">
    <property type="entry name" value="PRK12497.1-3"/>
    <property type="match status" value="1"/>
</dbReference>
<protein>
    <recommendedName>
        <fullName evidence="2">UPF0102 protein SAMN05216574_105249</fullName>
    </recommendedName>
</protein>
<dbReference type="STRING" id="1798228.SAMN05216574_105249"/>
<evidence type="ECO:0000313" key="3">
    <source>
        <dbReference type="EMBL" id="SFE74242.1"/>
    </source>
</evidence>
<dbReference type="Pfam" id="PF02021">
    <property type="entry name" value="UPF0102"/>
    <property type="match status" value="1"/>
</dbReference>
<dbReference type="GO" id="GO:0004519">
    <property type="term" value="F:endonuclease activity"/>
    <property type="evidence" value="ECO:0007669"/>
    <property type="project" value="UniProtKB-KW"/>
</dbReference>
<comment type="similarity">
    <text evidence="1 2">Belongs to the UPF0102 family.</text>
</comment>
<dbReference type="NCBIfam" id="TIGR00252">
    <property type="entry name" value="YraN family protein"/>
    <property type="match status" value="1"/>
</dbReference>
<gene>
    <name evidence="3" type="ORF">SAMN05216574_105249</name>
</gene>
<dbReference type="PANTHER" id="PTHR34039:SF1">
    <property type="entry name" value="UPF0102 PROTEIN YRAN"/>
    <property type="match status" value="1"/>
</dbReference>
<proteinExistence type="inferred from homology"/>
<dbReference type="GO" id="GO:0003676">
    <property type="term" value="F:nucleic acid binding"/>
    <property type="evidence" value="ECO:0007669"/>
    <property type="project" value="InterPro"/>
</dbReference>
<dbReference type="CDD" id="cd20736">
    <property type="entry name" value="PoNe_Nuclease"/>
    <property type="match status" value="1"/>
</dbReference>
<dbReference type="Proteomes" id="UP000198589">
    <property type="component" value="Unassembled WGS sequence"/>
</dbReference>
<dbReference type="AlphaFoldDB" id="A0A1I2D180"/>
<name>A0A1I2D180_9ACTN</name>
<dbReference type="SUPFAM" id="SSF52980">
    <property type="entry name" value="Restriction endonuclease-like"/>
    <property type="match status" value="1"/>
</dbReference>
<keyword evidence="3" id="KW-0378">Hydrolase</keyword>
<dbReference type="EMBL" id="FOND01000005">
    <property type="protein sequence ID" value="SFE74242.1"/>
    <property type="molecule type" value="Genomic_DNA"/>
</dbReference>
<evidence type="ECO:0000256" key="2">
    <source>
        <dbReference type="HAMAP-Rule" id="MF_00048"/>
    </source>
</evidence>
<dbReference type="InterPro" id="IPR003509">
    <property type="entry name" value="UPF0102_YraN-like"/>
</dbReference>
<keyword evidence="3" id="KW-0255">Endonuclease</keyword>
<dbReference type="NCBIfam" id="NF009154">
    <property type="entry name" value="PRK12497.3-3"/>
    <property type="match status" value="1"/>
</dbReference>
<organism evidence="3 4">
    <name type="scientific">Blastococcus tunisiensis</name>
    <dbReference type="NCBI Taxonomy" id="1798228"/>
    <lineage>
        <taxon>Bacteria</taxon>
        <taxon>Bacillati</taxon>
        <taxon>Actinomycetota</taxon>
        <taxon>Actinomycetes</taxon>
        <taxon>Geodermatophilales</taxon>
        <taxon>Geodermatophilaceae</taxon>
        <taxon>Blastococcus</taxon>
    </lineage>
</organism>
<accession>A0A1I2D180</accession>
<dbReference type="OrthoDB" id="9794876at2"/>
<dbReference type="RefSeq" id="WP_092196409.1">
    <property type="nucleotide sequence ID" value="NZ_FOND01000005.1"/>
</dbReference>